<keyword evidence="2" id="KW-1185">Reference proteome</keyword>
<name>A0ABU2UA25_9ACTN</name>
<dbReference type="Proteomes" id="UP001183809">
    <property type="component" value="Unassembled WGS sequence"/>
</dbReference>
<protein>
    <recommendedName>
        <fullName evidence="3">Transposase</fullName>
    </recommendedName>
</protein>
<dbReference type="EMBL" id="JAVREY010000139">
    <property type="protein sequence ID" value="MDT0469891.1"/>
    <property type="molecule type" value="Genomic_DNA"/>
</dbReference>
<evidence type="ECO:0008006" key="3">
    <source>
        <dbReference type="Google" id="ProtNLM"/>
    </source>
</evidence>
<organism evidence="1 2">
    <name type="scientific">Streptomyces gibsoniae</name>
    <dbReference type="NCBI Taxonomy" id="3075529"/>
    <lineage>
        <taxon>Bacteria</taxon>
        <taxon>Bacillati</taxon>
        <taxon>Actinomycetota</taxon>
        <taxon>Actinomycetes</taxon>
        <taxon>Kitasatosporales</taxon>
        <taxon>Streptomycetaceae</taxon>
        <taxon>Streptomyces</taxon>
    </lineage>
</organism>
<gene>
    <name evidence="1" type="ORF">RM764_44385</name>
</gene>
<dbReference type="RefSeq" id="WP_311701308.1">
    <property type="nucleotide sequence ID" value="NZ_JAVREY010000139.1"/>
</dbReference>
<comment type="caution">
    <text evidence="1">The sequence shown here is derived from an EMBL/GenBank/DDBJ whole genome shotgun (WGS) entry which is preliminary data.</text>
</comment>
<evidence type="ECO:0000313" key="1">
    <source>
        <dbReference type="EMBL" id="MDT0469891.1"/>
    </source>
</evidence>
<accession>A0ABU2UA25</accession>
<reference evidence="2" key="1">
    <citation type="submission" date="2023-07" db="EMBL/GenBank/DDBJ databases">
        <title>30 novel species of actinomycetes from the DSMZ collection.</title>
        <authorList>
            <person name="Nouioui I."/>
        </authorList>
    </citation>
    <scope>NUCLEOTIDE SEQUENCE [LARGE SCALE GENOMIC DNA]</scope>
    <source>
        <strain evidence="2">DSM 41699</strain>
    </source>
</reference>
<proteinExistence type="predicted"/>
<evidence type="ECO:0000313" key="2">
    <source>
        <dbReference type="Proteomes" id="UP001183809"/>
    </source>
</evidence>
<sequence>MIPSLEQQTLRLTWHIVGLHNAVKGRTGREGSRRFALPQYTGADVGRPGMATEENPA</sequence>